<comment type="caution">
    <text evidence="9">The sequence shown here is derived from an EMBL/GenBank/DDBJ whole genome shotgun (WGS) entry which is preliminary data.</text>
</comment>
<evidence type="ECO:0000256" key="3">
    <source>
        <dbReference type="ARBA" id="ARBA00013190"/>
    </source>
</evidence>
<evidence type="ECO:0000256" key="6">
    <source>
        <dbReference type="ARBA" id="ARBA00023002"/>
    </source>
</evidence>
<dbReference type="SUPFAM" id="SSF51735">
    <property type="entry name" value="NAD(P)-binding Rossmann-fold domains"/>
    <property type="match status" value="1"/>
</dbReference>
<dbReference type="PANTHER" id="PTHR42940">
    <property type="entry name" value="ALCOHOL DEHYDROGENASE 1-RELATED"/>
    <property type="match status" value="1"/>
</dbReference>
<keyword evidence="10" id="KW-1185">Reference proteome</keyword>
<dbReference type="RefSeq" id="WP_277861061.1">
    <property type="nucleotide sequence ID" value="NZ_JARRAG010000002.1"/>
</dbReference>
<name>A0ABT6FAV5_9BACT</name>
<gene>
    <name evidence="9" type="ORF">PZE19_13040</name>
</gene>
<protein>
    <recommendedName>
        <fullName evidence="3">alcohol dehydrogenase</fullName>
        <ecNumber evidence="3">1.1.1.1</ecNumber>
    </recommendedName>
</protein>
<proteinExistence type="inferred from homology"/>
<evidence type="ECO:0000256" key="4">
    <source>
        <dbReference type="ARBA" id="ARBA00022723"/>
    </source>
</evidence>
<keyword evidence="6" id="KW-0560">Oxidoreductase</keyword>
<dbReference type="SMART" id="SM00829">
    <property type="entry name" value="PKS_ER"/>
    <property type="match status" value="1"/>
</dbReference>
<dbReference type="EC" id="1.1.1.1" evidence="3"/>
<dbReference type="InterPro" id="IPR017743">
    <property type="entry name" value="ADH_phosphonate_catab-assoc"/>
</dbReference>
<evidence type="ECO:0000256" key="1">
    <source>
        <dbReference type="ARBA" id="ARBA00001947"/>
    </source>
</evidence>
<evidence type="ECO:0000259" key="8">
    <source>
        <dbReference type="SMART" id="SM00829"/>
    </source>
</evidence>
<dbReference type="SUPFAM" id="SSF50129">
    <property type="entry name" value="GroES-like"/>
    <property type="match status" value="1"/>
</dbReference>
<dbReference type="Gene3D" id="3.90.180.10">
    <property type="entry name" value="Medium-chain alcohol dehydrogenases, catalytic domain"/>
    <property type="match status" value="1"/>
</dbReference>
<dbReference type="InterPro" id="IPR011032">
    <property type="entry name" value="GroES-like_sf"/>
</dbReference>
<dbReference type="InterPro" id="IPR036291">
    <property type="entry name" value="NAD(P)-bd_dom_sf"/>
</dbReference>
<dbReference type="InterPro" id="IPR020843">
    <property type="entry name" value="ER"/>
</dbReference>
<dbReference type="Pfam" id="PF00107">
    <property type="entry name" value="ADH_zinc_N"/>
    <property type="match status" value="1"/>
</dbReference>
<evidence type="ECO:0000313" key="10">
    <source>
        <dbReference type="Proteomes" id="UP001216907"/>
    </source>
</evidence>
<dbReference type="NCBIfam" id="TIGR03366">
    <property type="entry name" value="HpnZ_proposed"/>
    <property type="match status" value="1"/>
</dbReference>
<dbReference type="PANTHER" id="PTHR42940:SF3">
    <property type="entry name" value="ALCOHOL DEHYDROGENASE 1-RELATED"/>
    <property type="match status" value="1"/>
</dbReference>
<evidence type="ECO:0000256" key="7">
    <source>
        <dbReference type="ARBA" id="ARBA00023027"/>
    </source>
</evidence>
<dbReference type="InterPro" id="IPR013154">
    <property type="entry name" value="ADH-like_N"/>
</dbReference>
<evidence type="ECO:0000313" key="9">
    <source>
        <dbReference type="EMBL" id="MDG3004707.1"/>
    </source>
</evidence>
<comment type="cofactor">
    <cofactor evidence="1">
        <name>Zn(2+)</name>
        <dbReference type="ChEBI" id="CHEBI:29105"/>
    </cofactor>
</comment>
<evidence type="ECO:0000256" key="2">
    <source>
        <dbReference type="ARBA" id="ARBA00008072"/>
    </source>
</evidence>
<dbReference type="InterPro" id="IPR013149">
    <property type="entry name" value="ADH-like_C"/>
</dbReference>
<dbReference type="EMBL" id="JARRAG010000002">
    <property type="protein sequence ID" value="MDG3004707.1"/>
    <property type="molecule type" value="Genomic_DNA"/>
</dbReference>
<evidence type="ECO:0000256" key="5">
    <source>
        <dbReference type="ARBA" id="ARBA00022833"/>
    </source>
</evidence>
<feature type="domain" description="Enoyl reductase (ER)" evidence="8">
    <location>
        <begin position="12"/>
        <end position="319"/>
    </location>
</feature>
<keyword evidence="7" id="KW-0520">NAD</keyword>
<accession>A0ABT6FAV5</accession>
<keyword evidence="5" id="KW-0862">Zinc</keyword>
<dbReference type="Pfam" id="PF08240">
    <property type="entry name" value="ADH_N"/>
    <property type="match status" value="1"/>
</dbReference>
<reference evidence="9 10" key="1">
    <citation type="submission" date="2023-03" db="EMBL/GenBank/DDBJ databases">
        <title>Paludisphaera mucosa sp. nov. a novel planctomycete from northern fen.</title>
        <authorList>
            <person name="Ivanova A."/>
        </authorList>
    </citation>
    <scope>NUCLEOTIDE SEQUENCE [LARGE SCALE GENOMIC DNA]</scope>
    <source>
        <strain evidence="9 10">Pla2</strain>
    </source>
</reference>
<sequence>MRAIAAVFRGVGRPIELTSWPRPDPVGGEILVEVVACTLCGSDLHSIHGRRPTPTPSVLGHEILGRIAAFGPEAGRDDAAGRPMAAGERVTWAVVASCGACLPCRRGLPQKCESGFKYGHEPLRPGRELSGGLADHCLLVPGTAIFRIPDGLSDAAACPASCATATVAAALEAAGPIEGRSVLVVGAGMLGVTAAAWSRVLGAADVIVCDPSDERLAAAAAFGATRTAAPSGLAEAVAAATGGRGVDVVVELSGSPEAIEDALPLLGVGATLVLVGSVFPTRPISVVPERIVRGCVTVRGVHNYAPRHLQDALQFLARSPQYPFDSLVSSWRPLSEIDAVVGSDLAKRSLRVGIRPEIPGGPAAAS</sequence>
<comment type="similarity">
    <text evidence="2">Belongs to the zinc-containing alcohol dehydrogenase family.</text>
</comment>
<dbReference type="Proteomes" id="UP001216907">
    <property type="component" value="Unassembled WGS sequence"/>
</dbReference>
<organism evidence="9 10">
    <name type="scientific">Paludisphaera mucosa</name>
    <dbReference type="NCBI Taxonomy" id="3030827"/>
    <lineage>
        <taxon>Bacteria</taxon>
        <taxon>Pseudomonadati</taxon>
        <taxon>Planctomycetota</taxon>
        <taxon>Planctomycetia</taxon>
        <taxon>Isosphaerales</taxon>
        <taxon>Isosphaeraceae</taxon>
        <taxon>Paludisphaera</taxon>
    </lineage>
</organism>
<dbReference type="Gene3D" id="3.40.50.720">
    <property type="entry name" value="NAD(P)-binding Rossmann-like Domain"/>
    <property type="match status" value="1"/>
</dbReference>
<keyword evidence="4" id="KW-0479">Metal-binding</keyword>
<dbReference type="CDD" id="cd08231">
    <property type="entry name" value="MDR_TM0436_like"/>
    <property type="match status" value="1"/>
</dbReference>